<keyword evidence="2" id="KW-0723">Serine/threonine-protein kinase</keyword>
<evidence type="ECO:0000256" key="6">
    <source>
        <dbReference type="ARBA" id="ARBA00022840"/>
    </source>
</evidence>
<dbReference type="GO" id="GO:0004674">
    <property type="term" value="F:protein serine/threonine kinase activity"/>
    <property type="evidence" value="ECO:0007669"/>
    <property type="project" value="UniProtKB-KW"/>
</dbReference>
<dbReference type="PROSITE" id="PS00108">
    <property type="entry name" value="PROTEIN_KINASE_ST"/>
    <property type="match status" value="1"/>
</dbReference>
<dbReference type="InterPro" id="IPR008271">
    <property type="entry name" value="Ser/Thr_kinase_AS"/>
</dbReference>
<organism evidence="8 9">
    <name type="scientific">Athelia psychrophila</name>
    <dbReference type="NCBI Taxonomy" id="1759441"/>
    <lineage>
        <taxon>Eukaryota</taxon>
        <taxon>Fungi</taxon>
        <taxon>Dikarya</taxon>
        <taxon>Basidiomycota</taxon>
        <taxon>Agaricomycotina</taxon>
        <taxon>Agaricomycetes</taxon>
        <taxon>Agaricomycetidae</taxon>
        <taxon>Atheliales</taxon>
        <taxon>Atheliaceae</taxon>
        <taxon>Athelia</taxon>
    </lineage>
</organism>
<dbReference type="Gene3D" id="1.10.510.10">
    <property type="entry name" value="Transferase(Phosphotransferase) domain 1"/>
    <property type="match status" value="1"/>
</dbReference>
<proteinExistence type="inferred from homology"/>
<sequence length="308" mass="33534">MSLNLSASQANAPITQWVRGEVIANTTYARIYLALDETNGAMIVAKQVEIPRTAPDKADARKAAFLAAQKSEIEILHDLGEHPNIVRYLGFAETPDLLTMFLDYVPGGSVHSCLTTHGRFEESVTKSFAAQILAGLEYLHSRKIIHNDLKGENILVGTSGICMIADFSIATRAGALDASTTTSQMTGTVCWMAPEVIAQKGYDSKIDIWSFGCVVLEMWSGKQPWSGEEAGKVILELHKHKCPPPIPHDVVLPPLALEFRNLCFAADPKNRPTAAELRRHAYLELSAGWAFTGFAGSDRSGPIDSLLT</sequence>
<keyword evidence="3" id="KW-0808">Transferase</keyword>
<evidence type="ECO:0000256" key="4">
    <source>
        <dbReference type="ARBA" id="ARBA00022741"/>
    </source>
</evidence>
<evidence type="ECO:0000259" key="7">
    <source>
        <dbReference type="PROSITE" id="PS50011"/>
    </source>
</evidence>
<evidence type="ECO:0000256" key="3">
    <source>
        <dbReference type="ARBA" id="ARBA00022679"/>
    </source>
</evidence>
<dbReference type="PANTHER" id="PTHR11584:SF369">
    <property type="entry name" value="MITOGEN-ACTIVATED PROTEIN KINASE KINASE KINASE 19-RELATED"/>
    <property type="match status" value="1"/>
</dbReference>
<dbReference type="Pfam" id="PF00069">
    <property type="entry name" value="Pkinase"/>
    <property type="match status" value="1"/>
</dbReference>
<dbReference type="STRING" id="436010.A0A166LJY1"/>
<dbReference type="OrthoDB" id="266718at2759"/>
<gene>
    <name evidence="8" type="ORF">FIBSPDRAFT_858981</name>
</gene>
<evidence type="ECO:0000256" key="1">
    <source>
        <dbReference type="ARBA" id="ARBA00006529"/>
    </source>
</evidence>
<dbReference type="InterPro" id="IPR001245">
    <property type="entry name" value="Ser-Thr/Tyr_kinase_cat_dom"/>
</dbReference>
<keyword evidence="9" id="KW-1185">Reference proteome</keyword>
<protein>
    <submittedName>
        <fullName evidence="8">Kinase-like protein</fullName>
    </submittedName>
</protein>
<evidence type="ECO:0000313" key="9">
    <source>
        <dbReference type="Proteomes" id="UP000076532"/>
    </source>
</evidence>
<reference evidence="8 9" key="1">
    <citation type="journal article" date="2016" name="Mol. Biol. Evol.">
        <title>Comparative Genomics of Early-Diverging Mushroom-Forming Fungi Provides Insights into the Origins of Lignocellulose Decay Capabilities.</title>
        <authorList>
            <person name="Nagy L.G."/>
            <person name="Riley R."/>
            <person name="Tritt A."/>
            <person name="Adam C."/>
            <person name="Daum C."/>
            <person name="Floudas D."/>
            <person name="Sun H."/>
            <person name="Yadav J.S."/>
            <person name="Pangilinan J."/>
            <person name="Larsson K.H."/>
            <person name="Matsuura K."/>
            <person name="Barry K."/>
            <person name="Labutti K."/>
            <person name="Kuo R."/>
            <person name="Ohm R.A."/>
            <person name="Bhattacharya S.S."/>
            <person name="Shirouzu T."/>
            <person name="Yoshinaga Y."/>
            <person name="Martin F.M."/>
            <person name="Grigoriev I.V."/>
            <person name="Hibbett D.S."/>
        </authorList>
    </citation>
    <scope>NUCLEOTIDE SEQUENCE [LARGE SCALE GENOMIC DNA]</scope>
    <source>
        <strain evidence="8 9">CBS 109695</strain>
    </source>
</reference>
<dbReference type="EMBL" id="KV417535">
    <property type="protein sequence ID" value="KZP23037.1"/>
    <property type="molecule type" value="Genomic_DNA"/>
</dbReference>
<dbReference type="Gene3D" id="3.30.200.20">
    <property type="entry name" value="Phosphorylase Kinase, domain 1"/>
    <property type="match status" value="1"/>
</dbReference>
<dbReference type="AlphaFoldDB" id="A0A166LJY1"/>
<evidence type="ECO:0000313" key="8">
    <source>
        <dbReference type="EMBL" id="KZP23037.1"/>
    </source>
</evidence>
<comment type="similarity">
    <text evidence="1">Belongs to the protein kinase superfamily. STE Ser/Thr protein kinase family. MAP kinase kinase kinase subfamily.</text>
</comment>
<evidence type="ECO:0000256" key="2">
    <source>
        <dbReference type="ARBA" id="ARBA00022527"/>
    </source>
</evidence>
<keyword evidence="4" id="KW-0547">Nucleotide-binding</keyword>
<keyword evidence="6" id="KW-0067">ATP-binding</keyword>
<dbReference type="GO" id="GO:0005524">
    <property type="term" value="F:ATP binding"/>
    <property type="evidence" value="ECO:0007669"/>
    <property type="project" value="UniProtKB-KW"/>
</dbReference>
<name>A0A166LJY1_9AGAM</name>
<dbReference type="SMART" id="SM00220">
    <property type="entry name" value="S_TKc"/>
    <property type="match status" value="1"/>
</dbReference>
<dbReference type="InterPro" id="IPR000719">
    <property type="entry name" value="Prot_kinase_dom"/>
</dbReference>
<feature type="domain" description="Protein kinase" evidence="7">
    <location>
        <begin position="17"/>
        <end position="283"/>
    </location>
</feature>
<dbReference type="SUPFAM" id="SSF56112">
    <property type="entry name" value="Protein kinase-like (PK-like)"/>
    <property type="match status" value="1"/>
</dbReference>
<accession>A0A166LJY1</accession>
<keyword evidence="5" id="KW-0418">Kinase</keyword>
<dbReference type="InterPro" id="IPR011009">
    <property type="entry name" value="Kinase-like_dom_sf"/>
</dbReference>
<dbReference type="PRINTS" id="PR00109">
    <property type="entry name" value="TYRKINASE"/>
</dbReference>
<dbReference type="PROSITE" id="PS50011">
    <property type="entry name" value="PROTEIN_KINASE_DOM"/>
    <property type="match status" value="1"/>
</dbReference>
<dbReference type="Proteomes" id="UP000076532">
    <property type="component" value="Unassembled WGS sequence"/>
</dbReference>
<evidence type="ECO:0000256" key="5">
    <source>
        <dbReference type="ARBA" id="ARBA00022777"/>
    </source>
</evidence>
<dbReference type="PANTHER" id="PTHR11584">
    <property type="entry name" value="SERINE/THREONINE PROTEIN KINASE"/>
    <property type="match status" value="1"/>
</dbReference>